<evidence type="ECO:0000256" key="2">
    <source>
        <dbReference type="ARBA" id="ARBA00022692"/>
    </source>
</evidence>
<dbReference type="GO" id="GO:0022841">
    <property type="term" value="F:potassium ion leak channel activity"/>
    <property type="evidence" value="ECO:0007669"/>
    <property type="project" value="TreeGrafter"/>
</dbReference>
<dbReference type="OrthoDB" id="5836311at2759"/>
<reference evidence="7 8" key="2">
    <citation type="submission" date="2018-11" db="EMBL/GenBank/DDBJ databases">
        <authorList>
            <consortium name="Pathogen Informatics"/>
        </authorList>
    </citation>
    <scope>NUCLEOTIDE SEQUENCE [LARGE SCALE GENOMIC DNA]</scope>
</reference>
<dbReference type="Proteomes" id="UP000267096">
    <property type="component" value="Unassembled WGS sequence"/>
</dbReference>
<evidence type="ECO:0000256" key="4">
    <source>
        <dbReference type="ARBA" id="ARBA00023136"/>
    </source>
</evidence>
<dbReference type="AlphaFoldDB" id="A0A0M3K8U3"/>
<sequence length="365" mass="42234">MAKVLSRPNSDYNEAQKVNHLSPYLSDDSIGELEQYELEDHVSDIPQSFARRNRRDAALFTPPICQYESDDTGWDHADMLNMPDKQSGYTDESSQSDQCSKESDEESKRRKGLKKYAKLILPHVGLVLLTCAYTVIGALVFYSVEQPHEMASKRRQLDMIYKREDEFVNSLFTLAMLNETRREVWTEVARHHMHNMSDHLFSAFEKFFLTSAEVRANDTIEIWSFSTSIFFAVTVVTTIGIITLLENVSFHLTSVDYIIRYVSSDDYLWFSYGVELPISFHLTSVDYIIRYVSSDNYLWFSYGVELPILGNLEVSRVNGGGREFSISCSCYFMRECHRKGFFNSDMWLVDGNILIFSEYCQLVRA</sequence>
<keyword evidence="3 6" id="KW-1133">Transmembrane helix</keyword>
<keyword evidence="4 6" id="KW-0472">Membrane</keyword>
<evidence type="ECO:0000256" key="6">
    <source>
        <dbReference type="SAM" id="Phobius"/>
    </source>
</evidence>
<proteinExistence type="predicted"/>
<dbReference type="WBParaSite" id="ASIM_0001738401-mRNA-1">
    <property type="protein sequence ID" value="ASIM_0001738401-mRNA-1"/>
    <property type="gene ID" value="ASIM_0001738401"/>
</dbReference>
<name>A0A0M3K8U3_ANISI</name>
<gene>
    <name evidence="7" type="ORF">ASIM_LOCUS16791</name>
</gene>
<dbReference type="PANTHER" id="PTHR11003">
    <property type="entry name" value="POTASSIUM CHANNEL, SUBFAMILY K"/>
    <property type="match status" value="1"/>
</dbReference>
<dbReference type="InterPro" id="IPR003280">
    <property type="entry name" value="2pore_dom_K_chnl"/>
</dbReference>
<dbReference type="GO" id="GO:0005886">
    <property type="term" value="C:plasma membrane"/>
    <property type="evidence" value="ECO:0007669"/>
    <property type="project" value="TreeGrafter"/>
</dbReference>
<accession>A0A0M3K8U3</accession>
<evidence type="ECO:0000256" key="1">
    <source>
        <dbReference type="ARBA" id="ARBA00004141"/>
    </source>
</evidence>
<feature type="transmembrane region" description="Helical" evidence="6">
    <location>
        <begin position="119"/>
        <end position="144"/>
    </location>
</feature>
<evidence type="ECO:0000256" key="3">
    <source>
        <dbReference type="ARBA" id="ARBA00022989"/>
    </source>
</evidence>
<keyword evidence="2 6" id="KW-0812">Transmembrane</keyword>
<organism evidence="9">
    <name type="scientific">Anisakis simplex</name>
    <name type="common">Herring worm</name>
    <dbReference type="NCBI Taxonomy" id="6269"/>
    <lineage>
        <taxon>Eukaryota</taxon>
        <taxon>Metazoa</taxon>
        <taxon>Ecdysozoa</taxon>
        <taxon>Nematoda</taxon>
        <taxon>Chromadorea</taxon>
        <taxon>Rhabditida</taxon>
        <taxon>Spirurina</taxon>
        <taxon>Ascaridomorpha</taxon>
        <taxon>Ascaridoidea</taxon>
        <taxon>Anisakidae</taxon>
        <taxon>Anisakis</taxon>
        <taxon>Anisakis simplex complex</taxon>
    </lineage>
</organism>
<feature type="transmembrane region" description="Helical" evidence="6">
    <location>
        <begin position="222"/>
        <end position="245"/>
    </location>
</feature>
<reference evidence="9" key="1">
    <citation type="submission" date="2017-02" db="UniProtKB">
        <authorList>
            <consortium name="WormBaseParasite"/>
        </authorList>
    </citation>
    <scope>IDENTIFICATION</scope>
</reference>
<dbReference type="EMBL" id="UYRR01033416">
    <property type="protein sequence ID" value="VDK58719.1"/>
    <property type="molecule type" value="Genomic_DNA"/>
</dbReference>
<keyword evidence="8" id="KW-1185">Reference proteome</keyword>
<dbReference type="SUPFAM" id="SSF81324">
    <property type="entry name" value="Voltage-gated potassium channels"/>
    <property type="match status" value="1"/>
</dbReference>
<comment type="subcellular location">
    <subcellularLocation>
        <location evidence="1">Membrane</location>
        <topology evidence="1">Multi-pass membrane protein</topology>
    </subcellularLocation>
</comment>
<evidence type="ECO:0000313" key="8">
    <source>
        <dbReference type="Proteomes" id="UP000267096"/>
    </source>
</evidence>
<dbReference type="GO" id="GO:0015271">
    <property type="term" value="F:outward rectifier potassium channel activity"/>
    <property type="evidence" value="ECO:0007669"/>
    <property type="project" value="TreeGrafter"/>
</dbReference>
<dbReference type="PANTHER" id="PTHR11003:SF333">
    <property type="entry name" value="TWIK FAMILY OF POTASSIUM CHANNELS PROTEIN 7"/>
    <property type="match status" value="1"/>
</dbReference>
<feature type="compositionally biased region" description="Polar residues" evidence="5">
    <location>
        <begin position="87"/>
        <end position="98"/>
    </location>
</feature>
<evidence type="ECO:0000313" key="7">
    <source>
        <dbReference type="EMBL" id="VDK58719.1"/>
    </source>
</evidence>
<evidence type="ECO:0000313" key="9">
    <source>
        <dbReference type="WBParaSite" id="ASIM_0001738401-mRNA-1"/>
    </source>
</evidence>
<protein>
    <submittedName>
        <fullName evidence="9">Ion_trans_2 domain-containing protein</fullName>
    </submittedName>
</protein>
<feature type="region of interest" description="Disordered" evidence="5">
    <location>
        <begin position="75"/>
        <end position="107"/>
    </location>
</feature>
<dbReference type="Gene3D" id="1.10.287.70">
    <property type="match status" value="1"/>
</dbReference>
<dbReference type="GO" id="GO:0030322">
    <property type="term" value="P:stabilization of membrane potential"/>
    <property type="evidence" value="ECO:0007669"/>
    <property type="project" value="TreeGrafter"/>
</dbReference>
<feature type="region of interest" description="Disordered" evidence="5">
    <location>
        <begin position="1"/>
        <end position="24"/>
    </location>
</feature>
<evidence type="ECO:0000256" key="5">
    <source>
        <dbReference type="SAM" id="MobiDB-lite"/>
    </source>
</evidence>